<dbReference type="InterPro" id="IPR036047">
    <property type="entry name" value="F-box-like_dom_sf"/>
</dbReference>
<dbReference type="NCBIfam" id="TIGR01640">
    <property type="entry name" value="F_box_assoc_1"/>
    <property type="match status" value="1"/>
</dbReference>
<dbReference type="AlphaFoldDB" id="A0A438EFE8"/>
<dbReference type="PROSITE" id="PS50181">
    <property type="entry name" value="FBOX"/>
    <property type="match status" value="1"/>
</dbReference>
<dbReference type="InterPro" id="IPR017451">
    <property type="entry name" value="F-box-assoc_interact_dom"/>
</dbReference>
<sequence>MSENDVSYDDVPCDLMRLLFTKQRPEDLVIAMCVCKSWRAIIRDSSFVYAHLKHCRRTSLTDHNASLMVDGAHNYDAFQFSMQYSEEFTGHRHCRIPFDNLYYSVETSCDGLVLLSATGCRQKMLLWNPAIRKFKLVPVSGIRNLPHCRTGFRPVHEQQVLVVGFGCIECNNKYDYKIVQVLYYFSDNAFQHSYVTVYSLWSNSWRRIRATPPCYTNVDVSNAFVNEAVHWRAESSADCWVIMAFDLREEVFREIPLPDHHHDYYSMYWYIAVFEELLSVVLHYQNQEGYDFVEIWVMKEYRVVDSWSKLFVLGPTRFLYPLGYMKSRRVLLESRFEKLVIYYPNHGQREDVMHPVGLTTYLESLALLDD</sequence>
<accession>A0A438EFE8</accession>
<dbReference type="InterPro" id="IPR006527">
    <property type="entry name" value="F-box-assoc_dom_typ1"/>
</dbReference>
<evidence type="ECO:0000259" key="1">
    <source>
        <dbReference type="PROSITE" id="PS50181"/>
    </source>
</evidence>
<dbReference type="InterPro" id="IPR050796">
    <property type="entry name" value="SCF_F-box_component"/>
</dbReference>
<name>A0A438EFE8_VITVI</name>
<protein>
    <submittedName>
        <fullName evidence="2">F-box protein</fullName>
    </submittedName>
</protein>
<evidence type="ECO:0000313" key="3">
    <source>
        <dbReference type="Proteomes" id="UP000288805"/>
    </source>
</evidence>
<dbReference type="SUPFAM" id="SSF81383">
    <property type="entry name" value="F-box domain"/>
    <property type="match status" value="1"/>
</dbReference>
<evidence type="ECO:0000313" key="2">
    <source>
        <dbReference type="EMBL" id="RVW46429.1"/>
    </source>
</evidence>
<organism evidence="2 3">
    <name type="scientific">Vitis vinifera</name>
    <name type="common">Grape</name>
    <dbReference type="NCBI Taxonomy" id="29760"/>
    <lineage>
        <taxon>Eukaryota</taxon>
        <taxon>Viridiplantae</taxon>
        <taxon>Streptophyta</taxon>
        <taxon>Embryophyta</taxon>
        <taxon>Tracheophyta</taxon>
        <taxon>Spermatophyta</taxon>
        <taxon>Magnoliopsida</taxon>
        <taxon>eudicotyledons</taxon>
        <taxon>Gunneridae</taxon>
        <taxon>Pentapetalae</taxon>
        <taxon>rosids</taxon>
        <taxon>Vitales</taxon>
        <taxon>Vitaceae</taxon>
        <taxon>Viteae</taxon>
        <taxon>Vitis</taxon>
    </lineage>
</organism>
<dbReference type="Proteomes" id="UP000288805">
    <property type="component" value="Unassembled WGS sequence"/>
</dbReference>
<dbReference type="InterPro" id="IPR001810">
    <property type="entry name" value="F-box_dom"/>
</dbReference>
<feature type="domain" description="F-box" evidence="1">
    <location>
        <begin position="5"/>
        <end position="52"/>
    </location>
</feature>
<comment type="caution">
    <text evidence="2">The sequence shown here is derived from an EMBL/GenBank/DDBJ whole genome shotgun (WGS) entry which is preliminary data.</text>
</comment>
<dbReference type="Pfam" id="PF07734">
    <property type="entry name" value="FBA_1"/>
    <property type="match status" value="1"/>
</dbReference>
<dbReference type="PANTHER" id="PTHR31672">
    <property type="entry name" value="BNACNNG10540D PROTEIN"/>
    <property type="match status" value="1"/>
</dbReference>
<reference evidence="2 3" key="1">
    <citation type="journal article" date="2018" name="PLoS Genet.">
        <title>Population sequencing reveals clonal diversity and ancestral inbreeding in the grapevine cultivar Chardonnay.</title>
        <authorList>
            <person name="Roach M.J."/>
            <person name="Johnson D.L."/>
            <person name="Bohlmann J."/>
            <person name="van Vuuren H.J."/>
            <person name="Jones S.J."/>
            <person name="Pretorius I.S."/>
            <person name="Schmidt S.A."/>
            <person name="Borneman A.R."/>
        </authorList>
    </citation>
    <scope>NUCLEOTIDE SEQUENCE [LARGE SCALE GENOMIC DNA]</scope>
    <source>
        <strain evidence="3">cv. Chardonnay</strain>
        <tissue evidence="2">Leaf</tissue>
    </source>
</reference>
<dbReference type="PANTHER" id="PTHR31672:SF13">
    <property type="entry name" value="F-BOX PROTEIN CPR30-LIKE"/>
    <property type="match status" value="1"/>
</dbReference>
<proteinExistence type="predicted"/>
<gene>
    <name evidence="2" type="primary">VvCHDh000226_0</name>
    <name evidence="2" type="ORF">CK203_081762</name>
</gene>
<dbReference type="Pfam" id="PF00646">
    <property type="entry name" value="F-box"/>
    <property type="match status" value="1"/>
</dbReference>
<dbReference type="EMBL" id="QGNW01001303">
    <property type="protein sequence ID" value="RVW46429.1"/>
    <property type="molecule type" value="Genomic_DNA"/>
</dbReference>